<organism evidence="1 2">
    <name type="scientific">Armadillidium nasatum</name>
    <dbReference type="NCBI Taxonomy" id="96803"/>
    <lineage>
        <taxon>Eukaryota</taxon>
        <taxon>Metazoa</taxon>
        <taxon>Ecdysozoa</taxon>
        <taxon>Arthropoda</taxon>
        <taxon>Crustacea</taxon>
        <taxon>Multicrustacea</taxon>
        <taxon>Malacostraca</taxon>
        <taxon>Eumalacostraca</taxon>
        <taxon>Peracarida</taxon>
        <taxon>Isopoda</taxon>
        <taxon>Oniscidea</taxon>
        <taxon>Crinocheta</taxon>
        <taxon>Armadillidiidae</taxon>
        <taxon>Armadillidium</taxon>
    </lineage>
</organism>
<dbReference type="PANTHER" id="PTHR46388:SF2">
    <property type="entry name" value="NHL REPEAT-CONTAINING PROTEIN 2"/>
    <property type="match status" value="1"/>
</dbReference>
<dbReference type="SUPFAM" id="SSF52833">
    <property type="entry name" value="Thioredoxin-like"/>
    <property type="match status" value="1"/>
</dbReference>
<evidence type="ECO:0000313" key="1">
    <source>
        <dbReference type="EMBL" id="KAB7493627.1"/>
    </source>
</evidence>
<dbReference type="AlphaFoldDB" id="A0A5N5SHL3"/>
<evidence type="ECO:0000313" key="2">
    <source>
        <dbReference type="Proteomes" id="UP000326759"/>
    </source>
</evidence>
<dbReference type="PANTHER" id="PTHR46388">
    <property type="entry name" value="NHL REPEAT-CONTAINING PROTEIN 2"/>
    <property type="match status" value="1"/>
</dbReference>
<evidence type="ECO:0008006" key="3">
    <source>
        <dbReference type="Google" id="ProtNLM"/>
    </source>
</evidence>
<dbReference type="Gene3D" id="3.40.30.10">
    <property type="entry name" value="Glutaredoxin"/>
    <property type="match status" value="1"/>
</dbReference>
<accession>A0A5N5SHL3</accession>
<dbReference type="OrthoDB" id="273823at2759"/>
<sequence>MENEDETVYGVTEPARNIPELALASLTLINSFQENEENEEALIFKHLDTYVKGNHLSPLSFKNIDLDALEEKYNPNSSPVVVIGIHSAKFDNERTTKGVCDALKRYNITHPVANDVKCKLWYNLGISCWPTLLIAGPNGLPLFVLMGEGKKNLLFKFVESSLKYFDKMKSLEPKHLPLLPHLHLPSEESGLYYPGKIHSFSEGLIISDSGNNRILITDHEGNVKMI</sequence>
<name>A0A5N5SHL3_9CRUS</name>
<gene>
    <name evidence="1" type="ORF">Anas_05122</name>
</gene>
<reference evidence="1 2" key="1">
    <citation type="journal article" date="2019" name="PLoS Biol.">
        <title>Sex chromosomes control vertical transmission of feminizing Wolbachia symbionts in an isopod.</title>
        <authorList>
            <person name="Becking T."/>
            <person name="Chebbi M.A."/>
            <person name="Giraud I."/>
            <person name="Moumen B."/>
            <person name="Laverre T."/>
            <person name="Caubet Y."/>
            <person name="Peccoud J."/>
            <person name="Gilbert C."/>
            <person name="Cordaux R."/>
        </authorList>
    </citation>
    <scope>NUCLEOTIDE SEQUENCE [LARGE SCALE GENOMIC DNA]</scope>
    <source>
        <strain evidence="1">ANa2</strain>
        <tissue evidence="1">Whole body excluding digestive tract and cuticle</tissue>
    </source>
</reference>
<protein>
    <recommendedName>
        <fullName evidence="3">NHL repeat-containing protein 2</fullName>
    </recommendedName>
</protein>
<dbReference type="EMBL" id="SEYY01025168">
    <property type="protein sequence ID" value="KAB7493627.1"/>
    <property type="molecule type" value="Genomic_DNA"/>
</dbReference>
<dbReference type="InterPro" id="IPR036249">
    <property type="entry name" value="Thioredoxin-like_sf"/>
</dbReference>
<dbReference type="Proteomes" id="UP000326759">
    <property type="component" value="Unassembled WGS sequence"/>
</dbReference>
<keyword evidence="2" id="KW-1185">Reference proteome</keyword>
<proteinExistence type="predicted"/>
<comment type="caution">
    <text evidence="1">The sequence shown here is derived from an EMBL/GenBank/DDBJ whole genome shotgun (WGS) entry which is preliminary data.</text>
</comment>